<evidence type="ECO:0000259" key="2">
    <source>
        <dbReference type="Pfam" id="PF09362"/>
    </source>
</evidence>
<feature type="signal peptide" evidence="1">
    <location>
        <begin position="1"/>
        <end position="19"/>
    </location>
</feature>
<dbReference type="PANTHER" id="PTHR43662:SF13">
    <property type="entry name" value="DUF1996 DOMAIN-CONTAINING PROTEIN"/>
    <property type="match status" value="1"/>
</dbReference>
<name>A0A8H7B700_9PLEO</name>
<gene>
    <name evidence="3" type="ORF">GT037_005974</name>
</gene>
<dbReference type="Proteomes" id="UP000596902">
    <property type="component" value="Unassembled WGS sequence"/>
</dbReference>
<feature type="non-terminal residue" evidence="3">
    <location>
        <position position="1"/>
    </location>
</feature>
<organism evidence="3 4">
    <name type="scientific">Alternaria burnsii</name>
    <dbReference type="NCBI Taxonomy" id="1187904"/>
    <lineage>
        <taxon>Eukaryota</taxon>
        <taxon>Fungi</taxon>
        <taxon>Dikarya</taxon>
        <taxon>Ascomycota</taxon>
        <taxon>Pezizomycotina</taxon>
        <taxon>Dothideomycetes</taxon>
        <taxon>Pleosporomycetidae</taxon>
        <taxon>Pleosporales</taxon>
        <taxon>Pleosporineae</taxon>
        <taxon>Pleosporaceae</taxon>
        <taxon>Alternaria</taxon>
        <taxon>Alternaria sect. Alternaria</taxon>
    </lineage>
</organism>
<feature type="domain" description="DUF1996" evidence="2">
    <location>
        <begin position="34"/>
        <end position="284"/>
    </location>
</feature>
<evidence type="ECO:0000313" key="4">
    <source>
        <dbReference type="Proteomes" id="UP000596902"/>
    </source>
</evidence>
<reference evidence="3" key="1">
    <citation type="submission" date="2020-01" db="EMBL/GenBank/DDBJ databases">
        <authorList>
            <person name="Feng Z.H.Z."/>
        </authorList>
    </citation>
    <scope>NUCLEOTIDE SEQUENCE</scope>
    <source>
        <strain evidence="3">CBS107.38</strain>
    </source>
</reference>
<evidence type="ECO:0000313" key="3">
    <source>
        <dbReference type="EMBL" id="KAF7676469.1"/>
    </source>
</evidence>
<dbReference type="PANTHER" id="PTHR43662">
    <property type="match status" value="1"/>
</dbReference>
<accession>A0A8H7B700</accession>
<sequence length="353" mass="39179">LEMLLKSLTALAFVAPTHALIRFGCSQLVVDRLDPLVEPGNAPSAHLHQIIGGNSFVPDMSPDVHDPPAMSTCTTCQPADDFSNYWTASLYFRARNGTYKRVSQKGNAGFEGQNGGMTVYYMQNQLADYQQKAKVKAFQPGFRMLIGSPTATTKSEADRYPQLTYTCLQNPGTRFPETKAFPTKPCPAGIMVNLRFPTCWNGKDLDSPDHMAHMAYPVSGTFESQGPCPTSHPVRMPQLMYEVIYETAPFNDPSLWPEDGSQPFVYSFGDHTGYGNHGDYVFGWKDDSLQKIMDEECYVGCSSMKTQSMEMMNNCSVPRKVVEDIGDQDWIPALPGHLNATRAVTSTFKAFRA</sequence>
<comment type="caution">
    <text evidence="3">The sequence shown here is derived from an EMBL/GenBank/DDBJ whole genome shotgun (WGS) entry which is preliminary data.</text>
</comment>
<dbReference type="Pfam" id="PF09362">
    <property type="entry name" value="DUF1996"/>
    <property type="match status" value="1"/>
</dbReference>
<keyword evidence="4" id="KW-1185">Reference proteome</keyword>
<dbReference type="EMBL" id="JAAABM010000007">
    <property type="protein sequence ID" value="KAF7676469.1"/>
    <property type="molecule type" value="Genomic_DNA"/>
</dbReference>
<dbReference type="RefSeq" id="XP_038786710.1">
    <property type="nucleotide sequence ID" value="XM_038931021.1"/>
</dbReference>
<keyword evidence="1" id="KW-0732">Signal</keyword>
<evidence type="ECO:0000256" key="1">
    <source>
        <dbReference type="SAM" id="SignalP"/>
    </source>
</evidence>
<proteinExistence type="predicted"/>
<reference evidence="3" key="2">
    <citation type="submission" date="2020-08" db="EMBL/GenBank/DDBJ databases">
        <title>Draft Genome Sequence of Cumin Blight Pathogen Alternaria burnsii.</title>
        <authorList>
            <person name="Feng Z."/>
        </authorList>
    </citation>
    <scope>NUCLEOTIDE SEQUENCE</scope>
    <source>
        <strain evidence="3">CBS107.38</strain>
    </source>
</reference>
<dbReference type="GeneID" id="62204199"/>
<dbReference type="InterPro" id="IPR018535">
    <property type="entry name" value="DUF1996"/>
</dbReference>
<dbReference type="AlphaFoldDB" id="A0A8H7B700"/>
<feature type="chain" id="PRO_5034049424" description="DUF1996 domain-containing protein" evidence="1">
    <location>
        <begin position="20"/>
        <end position="353"/>
    </location>
</feature>
<protein>
    <recommendedName>
        <fullName evidence="2">DUF1996 domain-containing protein</fullName>
    </recommendedName>
</protein>